<dbReference type="Pfam" id="PF05159">
    <property type="entry name" value="Capsule_synth"/>
    <property type="match status" value="1"/>
</dbReference>
<dbReference type="AlphaFoldDB" id="A0A9Q2KVY7"/>
<proteinExistence type="predicted"/>
<dbReference type="GO" id="GO:0015774">
    <property type="term" value="P:polysaccharide transport"/>
    <property type="evidence" value="ECO:0007669"/>
    <property type="project" value="InterPro"/>
</dbReference>
<sequence length="403" mass="47327">MNIFPHSRSFLFLQGPISPFFNELAHEFCRKSYHRVHKLRLCESDSLWWDFSTIDYRGKFKDFERFITKELAHLEITDIFLLGDCRPYHTKAIKVAKKLNIDFWVFEEGYIRPDTITLEHNRYANARNQTPSDKSFYENYQVVRNYPLIRTQNPISVRLKWDLVYHLKNGLSPFSFRNYIHHRQAKIYREYLGWIIRFSKKFFTDRLSLQSKLEKIIDKKFFLVPLQLSHDYQIIKHSKYESTLEMIDEVLISFAESASNDTLLVFKLHPFDTIIVNPLKHIHKKLKEYPSIKSRIITLDGGHLPTLIDNSLGVVVINSTVGLQALAHGKPTKALGRAIYNFDGLTDTQSLDNFWLNPQKPDKVIVTNFKRYLLDHNQFNGGFYSKHGISIAVPFVTHKILGN</sequence>
<dbReference type="GO" id="GO:0000271">
    <property type="term" value="P:polysaccharide biosynthetic process"/>
    <property type="evidence" value="ECO:0007669"/>
    <property type="project" value="InterPro"/>
</dbReference>
<reference evidence="1 2" key="1">
    <citation type="submission" date="2020-09" db="EMBL/GenBank/DDBJ databases">
        <title>Development of specific Francisella tularensis PCR assay based on in-depth characterization of family Francisellaceae.</title>
        <authorList>
            <person name="Ohrman C."/>
            <person name="Sahl J."/>
            <person name="Sjodin A."/>
            <person name="Uneklint I."/>
            <person name="Ballard R."/>
            <person name="Karlsson L."/>
            <person name="Mcdonough R."/>
            <person name="Sundell D."/>
            <person name="Soria K."/>
            <person name="Brindeflk B."/>
            <person name="Vallesi A."/>
            <person name="Ramirez-Paredes J.G."/>
            <person name="Colquhoun D."/>
            <person name="Myrtennas K."/>
            <person name="Birdsell D."/>
            <person name="Johansson A."/>
            <person name="Wagner D."/>
            <person name="Forsman M."/>
        </authorList>
    </citation>
    <scope>NUCLEOTIDE SEQUENCE [LARGE SCALE GENOMIC DNA]</scope>
    <source>
        <strain evidence="1 2">FSC1140</strain>
    </source>
</reference>
<dbReference type="Proteomes" id="UP000701999">
    <property type="component" value="Unassembled WGS sequence"/>
</dbReference>
<dbReference type="InterPro" id="IPR007833">
    <property type="entry name" value="Capsule_polysaccharide_synth"/>
</dbReference>
<keyword evidence="2" id="KW-1185">Reference proteome</keyword>
<dbReference type="GeneID" id="93255718"/>
<evidence type="ECO:0000313" key="2">
    <source>
        <dbReference type="Proteomes" id="UP000701999"/>
    </source>
</evidence>
<dbReference type="EMBL" id="JACVKN010000143">
    <property type="protein sequence ID" value="MBK2065369.1"/>
    <property type="molecule type" value="Genomic_DNA"/>
</dbReference>
<dbReference type="RefSeq" id="WP_159184836.1">
    <property type="nucleotide sequence ID" value="NZ_JACVJL010000101.1"/>
</dbReference>
<dbReference type="CDD" id="cd16441">
    <property type="entry name" value="beta_Kdo_transferase_KpsS"/>
    <property type="match status" value="1"/>
</dbReference>
<protein>
    <submittedName>
        <fullName evidence="1">Capsular biosynthesis protein</fullName>
    </submittedName>
</protein>
<accession>A0A9Q2KVY7</accession>
<organism evidence="1 2">
    <name type="scientific">Francisella noatunensis</name>
    <dbReference type="NCBI Taxonomy" id="657445"/>
    <lineage>
        <taxon>Bacteria</taxon>
        <taxon>Pseudomonadati</taxon>
        <taxon>Pseudomonadota</taxon>
        <taxon>Gammaproteobacteria</taxon>
        <taxon>Thiotrichales</taxon>
        <taxon>Francisellaceae</taxon>
        <taxon>Francisella</taxon>
    </lineage>
</organism>
<gene>
    <name evidence="1" type="ORF">IB647_06875</name>
</gene>
<comment type="caution">
    <text evidence="1">The sequence shown here is derived from an EMBL/GenBank/DDBJ whole genome shotgun (WGS) entry which is preliminary data.</text>
</comment>
<evidence type="ECO:0000313" key="1">
    <source>
        <dbReference type="EMBL" id="MBK2065369.1"/>
    </source>
</evidence>
<name>A0A9Q2KVY7_9GAMM</name>